<evidence type="ECO:0000259" key="2">
    <source>
        <dbReference type="Pfam" id="PF00246"/>
    </source>
</evidence>
<evidence type="ECO:0000313" key="3">
    <source>
        <dbReference type="EMBL" id="MDI6451492.1"/>
    </source>
</evidence>
<keyword evidence="4" id="KW-1185">Reference proteome</keyword>
<feature type="chain" id="PRO_5043409159" evidence="1">
    <location>
        <begin position="29"/>
        <end position="385"/>
    </location>
</feature>
<reference evidence="3" key="1">
    <citation type="submission" date="2023-05" db="EMBL/GenBank/DDBJ databases">
        <title>Anaerotaeda fermentans gen. nov., sp. nov., a novel anaerobic planctomycete of the new family within the order Sedimentisphaerales isolated from Taman Peninsula, Russia.</title>
        <authorList>
            <person name="Khomyakova M.A."/>
            <person name="Merkel A.Y."/>
            <person name="Slobodkin A.I."/>
        </authorList>
    </citation>
    <scope>NUCLEOTIDE SEQUENCE</scope>
    <source>
        <strain evidence="3">M17dextr</strain>
    </source>
</reference>
<dbReference type="InterPro" id="IPR000834">
    <property type="entry name" value="Peptidase_M14"/>
</dbReference>
<keyword evidence="3" id="KW-0121">Carboxypeptidase</keyword>
<comment type="caution">
    <text evidence="3">The sequence shown here is derived from an EMBL/GenBank/DDBJ whole genome shotgun (WGS) entry which is preliminary data.</text>
</comment>
<dbReference type="Gene3D" id="3.40.630.10">
    <property type="entry name" value="Zn peptidases"/>
    <property type="match status" value="1"/>
</dbReference>
<name>A0AAW6U0S2_9BACT</name>
<keyword evidence="3" id="KW-0645">Protease</keyword>
<keyword evidence="1" id="KW-0732">Signal</keyword>
<dbReference type="SUPFAM" id="SSF53187">
    <property type="entry name" value="Zn-dependent exopeptidases"/>
    <property type="match status" value="1"/>
</dbReference>
<dbReference type="Proteomes" id="UP001431776">
    <property type="component" value="Unassembled WGS sequence"/>
</dbReference>
<evidence type="ECO:0000313" key="4">
    <source>
        <dbReference type="Proteomes" id="UP001431776"/>
    </source>
</evidence>
<protein>
    <submittedName>
        <fullName evidence="3">M14 family zinc carboxypeptidase</fullName>
    </submittedName>
</protein>
<evidence type="ECO:0000256" key="1">
    <source>
        <dbReference type="SAM" id="SignalP"/>
    </source>
</evidence>
<keyword evidence="3" id="KW-0378">Hydrolase</keyword>
<sequence>MSKVISHATHIVVLTALVAPSFCVPARAAGDSERMTYAQAKARIVPRPLPDFWIGDVKGLAARFERLTKGAVSVIAIAPSGRPMHLVTYGEKEPVERKANFNSAIGARLPAAYLDKAARRKPVVFFMGPVHGHEVEALTGLVNLIEIMETGKDLRGRDQSRLQQLGLQCRLLILPAGNPDGIARFEPRSLQGMERNDLRFWGQGTWSDDTLCGWPHVKRQHPLVGGNVGFLGCYFNDAGINPMHDEFFAPMGPEAPAILKLAFEEGPDLAVSLHSHEPVPALLRPAYVPMSVQQDVRSLAERYYALLEERNLPHSSLPQVRAEDSESPSAFNLTSALYHISGATPFTFECPHGIQGFCEVTHEQILDIQLTLYEAMLQHELDKKR</sequence>
<accession>A0AAW6U0S2</accession>
<feature type="domain" description="Peptidase M14" evidence="2">
    <location>
        <begin position="74"/>
        <end position="202"/>
    </location>
</feature>
<dbReference type="EMBL" id="JASCXX010000037">
    <property type="protein sequence ID" value="MDI6451492.1"/>
    <property type="molecule type" value="Genomic_DNA"/>
</dbReference>
<organism evidence="3 4">
    <name type="scientific">Anaerobaca lacustris</name>
    <dbReference type="NCBI Taxonomy" id="3044600"/>
    <lineage>
        <taxon>Bacteria</taxon>
        <taxon>Pseudomonadati</taxon>
        <taxon>Planctomycetota</taxon>
        <taxon>Phycisphaerae</taxon>
        <taxon>Sedimentisphaerales</taxon>
        <taxon>Anaerobacaceae</taxon>
        <taxon>Anaerobaca</taxon>
    </lineage>
</organism>
<dbReference type="Pfam" id="PF00246">
    <property type="entry name" value="Peptidase_M14"/>
    <property type="match status" value="1"/>
</dbReference>
<feature type="signal peptide" evidence="1">
    <location>
        <begin position="1"/>
        <end position="28"/>
    </location>
</feature>
<dbReference type="GO" id="GO:0004181">
    <property type="term" value="F:metallocarboxypeptidase activity"/>
    <property type="evidence" value="ECO:0007669"/>
    <property type="project" value="InterPro"/>
</dbReference>
<dbReference type="GO" id="GO:0008270">
    <property type="term" value="F:zinc ion binding"/>
    <property type="evidence" value="ECO:0007669"/>
    <property type="project" value="InterPro"/>
</dbReference>
<dbReference type="GO" id="GO:0006508">
    <property type="term" value="P:proteolysis"/>
    <property type="evidence" value="ECO:0007669"/>
    <property type="project" value="InterPro"/>
</dbReference>
<dbReference type="RefSeq" id="WP_349246898.1">
    <property type="nucleotide sequence ID" value="NZ_JASCXX010000037.1"/>
</dbReference>
<dbReference type="AlphaFoldDB" id="A0AAW6U0S2"/>
<gene>
    <name evidence="3" type="ORF">QJ522_20695</name>
</gene>
<proteinExistence type="predicted"/>